<dbReference type="InterPro" id="IPR006638">
    <property type="entry name" value="Elp3/MiaA/NifB-like_rSAM"/>
</dbReference>
<dbReference type="GO" id="GO:0005737">
    <property type="term" value="C:cytoplasm"/>
    <property type="evidence" value="ECO:0007669"/>
    <property type="project" value="UniProtKB-SubCell"/>
</dbReference>
<feature type="domain" description="Radical SAM core" evidence="10">
    <location>
        <begin position="1"/>
        <end position="223"/>
    </location>
</feature>
<reference evidence="11" key="1">
    <citation type="submission" date="2020-10" db="EMBL/GenBank/DDBJ databases">
        <authorList>
            <person name="Gilroy R."/>
        </authorList>
    </citation>
    <scope>NUCLEOTIDE SEQUENCE</scope>
    <source>
        <strain evidence="11">CHK165-10780</strain>
    </source>
</reference>
<dbReference type="SFLD" id="SFLDS00029">
    <property type="entry name" value="Radical_SAM"/>
    <property type="match status" value="1"/>
</dbReference>
<dbReference type="GO" id="GO:0006779">
    <property type="term" value="P:porphyrin-containing compound biosynthetic process"/>
    <property type="evidence" value="ECO:0007669"/>
    <property type="project" value="InterPro"/>
</dbReference>
<evidence type="ECO:0000256" key="2">
    <source>
        <dbReference type="ARBA" id="ARBA00017228"/>
    </source>
</evidence>
<dbReference type="Proteomes" id="UP000886725">
    <property type="component" value="Unassembled WGS sequence"/>
</dbReference>
<comment type="similarity">
    <text evidence="1">Belongs to the anaerobic coproporphyrinogen-III oxidase family. HemW subfamily.</text>
</comment>
<dbReference type="InterPro" id="IPR010723">
    <property type="entry name" value="HemN_C"/>
</dbReference>
<gene>
    <name evidence="11" type="primary">hemW</name>
    <name evidence="11" type="ORF">IAC85_03265</name>
</gene>
<dbReference type="SMART" id="SM00729">
    <property type="entry name" value="Elp3"/>
    <property type="match status" value="1"/>
</dbReference>
<dbReference type="InterPro" id="IPR058240">
    <property type="entry name" value="rSAM_sf"/>
</dbReference>
<evidence type="ECO:0000256" key="7">
    <source>
        <dbReference type="ARBA" id="ARBA00023014"/>
    </source>
</evidence>
<dbReference type="NCBIfam" id="TIGR00539">
    <property type="entry name" value="hemN_rel"/>
    <property type="match status" value="1"/>
</dbReference>
<dbReference type="GO" id="GO:0004109">
    <property type="term" value="F:coproporphyrinogen oxidase activity"/>
    <property type="evidence" value="ECO:0007669"/>
    <property type="project" value="InterPro"/>
</dbReference>
<keyword evidence="4 9" id="KW-0949">S-adenosyl-L-methionine</keyword>
<dbReference type="GO" id="GO:0051539">
    <property type="term" value="F:4 iron, 4 sulfur cluster binding"/>
    <property type="evidence" value="ECO:0007669"/>
    <property type="project" value="UniProtKB-UniRule"/>
</dbReference>
<dbReference type="PANTHER" id="PTHR13932">
    <property type="entry name" value="COPROPORPHYRINIGEN III OXIDASE"/>
    <property type="match status" value="1"/>
</dbReference>
<name>A0A9D0Z1I8_9FIRM</name>
<keyword evidence="6 9" id="KW-0408">Iron</keyword>
<dbReference type="Gene3D" id="3.20.20.70">
    <property type="entry name" value="Aldolase class I"/>
    <property type="match status" value="1"/>
</dbReference>
<sequence>MKQLPTSLYIHIPFCRTICAYCDFCKYYNYPKLMESYYPALLEELRHVPVHPMKTIYIGGGTPSCIPNGMLEDLLIHLEPYFSDEMEFTIECNVEDIDEELLVLLKRHSVNRLSIGLQTFQYSLLEKIGRSVGPVEEKIRLAKQYFQNINVDLMYALPGETLDDLQEDLQKFLALDVPHISCYSLILEENTVFSNQHVTPVDEDTDFEMYQMITKTLTDAGYLHYEVSNYAKAGYESKHNLVYWHNEEYYGIGLGASSYVDGYRMTNTRSLNHYQEGNIVTEREFVSIDDQMDYEMILGLRTLKGVSISHFFQKYHRNITDIYDIVDLLENQLLVQKGDYLAIPEDKIYISNTILVQFLRRDSSG</sequence>
<evidence type="ECO:0000256" key="8">
    <source>
        <dbReference type="ARBA" id="ARBA00023186"/>
    </source>
</evidence>
<evidence type="ECO:0000256" key="6">
    <source>
        <dbReference type="ARBA" id="ARBA00023004"/>
    </source>
</evidence>
<evidence type="ECO:0000256" key="5">
    <source>
        <dbReference type="ARBA" id="ARBA00022723"/>
    </source>
</evidence>
<keyword evidence="9" id="KW-0004">4Fe-4S</keyword>
<dbReference type="PANTHER" id="PTHR13932:SF5">
    <property type="entry name" value="RADICAL S-ADENOSYL METHIONINE DOMAIN-CONTAINING PROTEIN 1, MITOCHONDRIAL"/>
    <property type="match status" value="1"/>
</dbReference>
<comment type="caution">
    <text evidence="11">The sequence shown here is derived from an EMBL/GenBank/DDBJ whole genome shotgun (WGS) entry which is preliminary data.</text>
</comment>
<dbReference type="InterPro" id="IPR013785">
    <property type="entry name" value="Aldolase_TIM"/>
</dbReference>
<dbReference type="GO" id="GO:0046872">
    <property type="term" value="F:metal ion binding"/>
    <property type="evidence" value="ECO:0007669"/>
    <property type="project" value="UniProtKB-UniRule"/>
</dbReference>
<evidence type="ECO:0000313" key="12">
    <source>
        <dbReference type="Proteomes" id="UP000886725"/>
    </source>
</evidence>
<keyword evidence="8 9" id="KW-0143">Chaperone</keyword>
<dbReference type="CDD" id="cd01335">
    <property type="entry name" value="Radical_SAM"/>
    <property type="match status" value="1"/>
</dbReference>
<keyword evidence="3 9" id="KW-0349">Heme</keyword>
<evidence type="ECO:0000256" key="4">
    <source>
        <dbReference type="ARBA" id="ARBA00022691"/>
    </source>
</evidence>
<reference evidence="11" key="2">
    <citation type="journal article" date="2021" name="PeerJ">
        <title>Extensive microbial diversity within the chicken gut microbiome revealed by metagenomics and culture.</title>
        <authorList>
            <person name="Gilroy R."/>
            <person name="Ravi A."/>
            <person name="Getino M."/>
            <person name="Pursley I."/>
            <person name="Horton D.L."/>
            <person name="Alikhan N.F."/>
            <person name="Baker D."/>
            <person name="Gharbi K."/>
            <person name="Hall N."/>
            <person name="Watson M."/>
            <person name="Adriaenssens E.M."/>
            <person name="Foster-Nyarko E."/>
            <person name="Jarju S."/>
            <person name="Secka A."/>
            <person name="Antonio M."/>
            <person name="Oren A."/>
            <person name="Chaudhuri R.R."/>
            <person name="La Ragione R."/>
            <person name="Hildebrand F."/>
            <person name="Pallen M.J."/>
        </authorList>
    </citation>
    <scope>NUCLEOTIDE SEQUENCE</scope>
    <source>
        <strain evidence="11">CHK165-10780</strain>
    </source>
</reference>
<keyword evidence="7 9" id="KW-0411">Iron-sulfur</keyword>
<organism evidence="11 12">
    <name type="scientific">Candidatus Faecenecus gallistercoris</name>
    <dbReference type="NCBI Taxonomy" id="2840793"/>
    <lineage>
        <taxon>Bacteria</taxon>
        <taxon>Bacillati</taxon>
        <taxon>Bacillota</taxon>
        <taxon>Bacillota incertae sedis</taxon>
        <taxon>Candidatus Faecenecus</taxon>
    </lineage>
</organism>
<accession>A0A9D0Z1I8</accession>
<evidence type="ECO:0000259" key="10">
    <source>
        <dbReference type="PROSITE" id="PS51918"/>
    </source>
</evidence>
<evidence type="ECO:0000256" key="3">
    <source>
        <dbReference type="ARBA" id="ARBA00022617"/>
    </source>
</evidence>
<keyword evidence="5 9" id="KW-0479">Metal-binding</keyword>
<evidence type="ECO:0000256" key="9">
    <source>
        <dbReference type="RuleBase" id="RU364116"/>
    </source>
</evidence>
<evidence type="ECO:0000256" key="1">
    <source>
        <dbReference type="ARBA" id="ARBA00006100"/>
    </source>
</evidence>
<dbReference type="AlphaFoldDB" id="A0A9D0Z1I8"/>
<dbReference type="PROSITE" id="PS51918">
    <property type="entry name" value="RADICAL_SAM"/>
    <property type="match status" value="1"/>
</dbReference>
<dbReference type="InterPro" id="IPR034505">
    <property type="entry name" value="Coproporphyrinogen-III_oxidase"/>
</dbReference>
<evidence type="ECO:0000313" key="11">
    <source>
        <dbReference type="EMBL" id="HIQ64738.1"/>
    </source>
</evidence>
<dbReference type="Pfam" id="PF04055">
    <property type="entry name" value="Radical_SAM"/>
    <property type="match status" value="1"/>
</dbReference>
<dbReference type="SFLD" id="SFLDG01065">
    <property type="entry name" value="anaerobic_coproporphyrinogen-I"/>
    <property type="match status" value="1"/>
</dbReference>
<dbReference type="InterPro" id="IPR007197">
    <property type="entry name" value="rSAM"/>
</dbReference>
<dbReference type="SUPFAM" id="SSF102114">
    <property type="entry name" value="Radical SAM enzymes"/>
    <property type="match status" value="1"/>
</dbReference>
<keyword evidence="9" id="KW-0963">Cytoplasm</keyword>
<dbReference type="EMBL" id="DVFU01000064">
    <property type="protein sequence ID" value="HIQ64738.1"/>
    <property type="molecule type" value="Genomic_DNA"/>
</dbReference>
<comment type="function">
    <text evidence="9">Probably acts as a heme chaperone, transferring heme to an unknown acceptor. Binds one molecule of heme per monomer, possibly covalently. Binds 1 [4Fe-4S] cluster. The cluster is coordinated with 3 cysteines and an exchangeable S-adenosyl-L-methionine.</text>
</comment>
<protein>
    <recommendedName>
        <fullName evidence="2 9">Heme chaperone HemW</fullName>
    </recommendedName>
</protein>
<dbReference type="SFLD" id="SFLDF00562">
    <property type="entry name" value="HemN-like__clustered_with_heat"/>
    <property type="match status" value="1"/>
</dbReference>
<dbReference type="Pfam" id="PF06969">
    <property type="entry name" value="HemN_C"/>
    <property type="match status" value="1"/>
</dbReference>
<dbReference type="InterPro" id="IPR004559">
    <property type="entry name" value="HemW-like"/>
</dbReference>
<proteinExistence type="inferred from homology"/>
<comment type="subcellular location">
    <subcellularLocation>
        <location evidence="9">Cytoplasm</location>
    </subcellularLocation>
</comment>